<organism evidence="4">
    <name type="scientific">Phytobacter massiliensis</name>
    <dbReference type="NCBI Taxonomy" id="1485952"/>
    <lineage>
        <taxon>Bacteria</taxon>
        <taxon>Pseudomonadati</taxon>
        <taxon>Pseudomonadota</taxon>
        <taxon>Gammaproteobacteria</taxon>
        <taxon>Enterobacterales</taxon>
        <taxon>Enterobacteriaceae</taxon>
        <taxon>Phytobacter</taxon>
    </lineage>
</organism>
<dbReference type="PANTHER" id="PTHR11496">
    <property type="entry name" value="ALCOHOL DEHYDROGENASE"/>
    <property type="match status" value="1"/>
</dbReference>
<accession>A0A6N3HX92</accession>
<evidence type="ECO:0000259" key="3">
    <source>
        <dbReference type="Pfam" id="PF00465"/>
    </source>
</evidence>
<dbReference type="EMBL" id="CACRTZ010000037">
    <property type="protein sequence ID" value="VYU80690.1"/>
    <property type="molecule type" value="Genomic_DNA"/>
</dbReference>
<dbReference type="PANTHER" id="PTHR11496:SF102">
    <property type="entry name" value="ALCOHOL DEHYDROGENASE 4"/>
    <property type="match status" value="1"/>
</dbReference>
<dbReference type="AlphaFoldDB" id="A0A6N3HX92"/>
<comment type="similarity">
    <text evidence="1">Belongs to the iron-containing alcohol dehydrogenase family.</text>
</comment>
<proteinExistence type="inferred from homology"/>
<dbReference type="Gene3D" id="3.40.50.1970">
    <property type="match status" value="1"/>
</dbReference>
<sequence length="126" mass="13168">MVTINSTLISGAGCIPAIAPLLTGKKRLLLVSDSNIIRLAATQQIVTLLQAEGRQVQLIDNVPPEPSQHDVTRILGDAPDAAFDMVVGIGGGSVLDVAKLLSVLHHPRSPGLEALLAGEKPTDRIP</sequence>
<name>A0A6N3HX92_9ENTR</name>
<evidence type="ECO:0000313" key="4">
    <source>
        <dbReference type="EMBL" id="VYU80690.1"/>
    </source>
</evidence>
<dbReference type="SUPFAM" id="SSF56796">
    <property type="entry name" value="Dehydroquinate synthase-like"/>
    <property type="match status" value="1"/>
</dbReference>
<evidence type="ECO:0000256" key="1">
    <source>
        <dbReference type="ARBA" id="ARBA00007358"/>
    </source>
</evidence>
<dbReference type="GO" id="GO:0004022">
    <property type="term" value="F:alcohol dehydrogenase (NAD+) activity"/>
    <property type="evidence" value="ECO:0007669"/>
    <property type="project" value="TreeGrafter"/>
</dbReference>
<feature type="domain" description="Alcohol dehydrogenase iron-type/glycerol dehydrogenase GldA" evidence="3">
    <location>
        <begin position="7"/>
        <end position="114"/>
    </location>
</feature>
<dbReference type="InterPro" id="IPR001670">
    <property type="entry name" value="ADH_Fe/GldA"/>
</dbReference>
<evidence type="ECO:0000256" key="2">
    <source>
        <dbReference type="ARBA" id="ARBA00023002"/>
    </source>
</evidence>
<protein>
    <submittedName>
        <fullName evidence="4">L-1,2-propanediol oxidoreductase</fullName>
    </submittedName>
</protein>
<keyword evidence="2" id="KW-0560">Oxidoreductase</keyword>
<dbReference type="InterPro" id="IPR039697">
    <property type="entry name" value="Alcohol_dehydrogenase_Fe"/>
</dbReference>
<reference evidence="4" key="1">
    <citation type="submission" date="2019-11" db="EMBL/GenBank/DDBJ databases">
        <authorList>
            <person name="Feng L."/>
        </authorList>
    </citation>
    <scope>NUCLEOTIDE SEQUENCE</scope>
    <source>
        <strain evidence="4">EMassiliensisLFYP7</strain>
    </source>
</reference>
<dbReference type="GO" id="GO:0046872">
    <property type="term" value="F:metal ion binding"/>
    <property type="evidence" value="ECO:0007669"/>
    <property type="project" value="InterPro"/>
</dbReference>
<gene>
    <name evidence="4" type="ORF">EMLFYP7_04476</name>
</gene>
<dbReference type="Pfam" id="PF00465">
    <property type="entry name" value="Fe-ADH"/>
    <property type="match status" value="1"/>
</dbReference>